<evidence type="ECO:0000259" key="6">
    <source>
        <dbReference type="Pfam" id="PF18004"/>
    </source>
</evidence>
<dbReference type="InParanoid" id="A0A2R5G121"/>
<dbReference type="Pfam" id="PF18004">
    <property type="entry name" value="RPN2_C"/>
    <property type="match status" value="1"/>
</dbReference>
<dbReference type="PIRSF" id="PIRSF015947">
    <property type="entry name" value="26S_Psome_Rpn2"/>
    <property type="match status" value="1"/>
</dbReference>
<dbReference type="AlphaFoldDB" id="A0A2R5G121"/>
<feature type="region of interest" description="Disordered" evidence="5">
    <location>
        <begin position="927"/>
        <end position="956"/>
    </location>
</feature>
<evidence type="ECO:0000259" key="7">
    <source>
        <dbReference type="Pfam" id="PF21505"/>
    </source>
</evidence>
<evidence type="ECO:0000256" key="2">
    <source>
        <dbReference type="ARBA" id="ARBA00022737"/>
    </source>
</evidence>
<dbReference type="PANTHER" id="PTHR10943:SF2">
    <property type="entry name" value="26S PROTEASOME NON-ATPASE REGULATORY SUBUNIT 1"/>
    <property type="match status" value="1"/>
</dbReference>
<proteinExistence type="inferred from homology"/>
<dbReference type="GO" id="GO:0043161">
    <property type="term" value="P:proteasome-mediated ubiquitin-dependent protein catabolic process"/>
    <property type="evidence" value="ECO:0007669"/>
    <property type="project" value="TreeGrafter"/>
</dbReference>
<dbReference type="GO" id="GO:0008540">
    <property type="term" value="C:proteasome regulatory particle, base subcomplex"/>
    <property type="evidence" value="ECO:0007669"/>
    <property type="project" value="UniProtKB-UniRule"/>
</dbReference>
<keyword evidence="3 4" id="KW-0647">Proteasome</keyword>
<name>A0A2R5G121_9STRA</name>
<evidence type="ECO:0000313" key="8">
    <source>
        <dbReference type="EMBL" id="GBG24717.1"/>
    </source>
</evidence>
<dbReference type="Gene3D" id="1.25.10.10">
    <property type="entry name" value="Leucine-rich Repeat Variant"/>
    <property type="match status" value="1"/>
</dbReference>
<dbReference type="InterPro" id="IPR016024">
    <property type="entry name" value="ARM-type_fold"/>
</dbReference>
<dbReference type="OrthoDB" id="261572at2759"/>
<protein>
    <submittedName>
        <fullName evidence="8">26S proteasome non-ATPase regulatory subunit 1</fullName>
    </submittedName>
</protein>
<dbReference type="InterPro" id="IPR011989">
    <property type="entry name" value="ARM-like"/>
</dbReference>
<dbReference type="Proteomes" id="UP000241890">
    <property type="component" value="Unassembled WGS sequence"/>
</dbReference>
<dbReference type="GO" id="GO:0030234">
    <property type="term" value="F:enzyme regulator activity"/>
    <property type="evidence" value="ECO:0007669"/>
    <property type="project" value="UniProtKB-UniRule"/>
</dbReference>
<dbReference type="GO" id="GO:0042176">
    <property type="term" value="P:regulation of protein catabolic process"/>
    <property type="evidence" value="ECO:0007669"/>
    <property type="project" value="UniProtKB-UniRule"/>
</dbReference>
<dbReference type="FunCoup" id="A0A2R5G121">
    <property type="interactions" value="572"/>
</dbReference>
<feature type="domain" description="26S proteasome regulatory subunit RPN2 C-terminal" evidence="6">
    <location>
        <begin position="771"/>
        <end position="920"/>
    </location>
</feature>
<reference evidence="8 9" key="1">
    <citation type="submission" date="2017-12" db="EMBL/GenBank/DDBJ databases">
        <title>Sequencing, de novo assembly and annotation of complete genome of a new Thraustochytrid species, strain FCC1311.</title>
        <authorList>
            <person name="Sedici K."/>
            <person name="Godart F."/>
            <person name="Aiese Cigliano R."/>
            <person name="Sanseverino W."/>
            <person name="Barakat M."/>
            <person name="Ortet P."/>
            <person name="Marechal E."/>
            <person name="Cagnac O."/>
            <person name="Amato A."/>
        </authorList>
    </citation>
    <scope>NUCLEOTIDE SEQUENCE [LARGE SCALE GENOMIC DNA]</scope>
</reference>
<dbReference type="FunFam" id="1.25.10.10:FF:000017">
    <property type="entry name" value="26S proteasome non-ATPase regulatory subunit 1"/>
    <property type="match status" value="1"/>
</dbReference>
<organism evidence="8 9">
    <name type="scientific">Hondaea fermentalgiana</name>
    <dbReference type="NCBI Taxonomy" id="2315210"/>
    <lineage>
        <taxon>Eukaryota</taxon>
        <taxon>Sar</taxon>
        <taxon>Stramenopiles</taxon>
        <taxon>Bigyra</taxon>
        <taxon>Labyrinthulomycetes</taxon>
        <taxon>Thraustochytrida</taxon>
        <taxon>Thraustochytriidae</taxon>
        <taxon>Hondaea</taxon>
    </lineage>
</organism>
<evidence type="ECO:0000256" key="1">
    <source>
        <dbReference type="ARBA" id="ARBA00006308"/>
    </source>
</evidence>
<evidence type="ECO:0000256" key="4">
    <source>
        <dbReference type="PIRNR" id="PIRNR015947"/>
    </source>
</evidence>
<keyword evidence="9" id="KW-1185">Reference proteome</keyword>
<comment type="caution">
    <text evidence="8">The sequence shown here is derived from an EMBL/GenBank/DDBJ whole genome shotgun (WGS) entry which is preliminary data.</text>
</comment>
<sequence>MNSVTGLLGLLDEEDEKLQAYALEKLLSVLDEHWAEVADTLDTIEALSEDESFPHQELAAFVSSKCFYHLEEYDDALRLALSAGDLFDVGSAGEYEVTIVGKCIEQYIALRSEEAEVDPKLERIVEGMFEKCYSLGNFRQALGIALEANRLDKVEDALVRSGDELPEMLSHCMQVCQRHVSSRSFRREVFSTLVRLYEEQRDSCKYIELATCLHYLGEVAKYASLIMKLIEQDDDEYLTAYQAVFDLMELQDQRFVGELLAALPKPEGSKSSADLPDGDERRLLTVREILGEGISTAMYLDFLYKNNKTDALGLRLLKQSVEQGRKNSVLHNATIVAHSYLQAGTTVDSFVRNNLEWLGRATNWAKFTATASLGVIHKGNVKPSMDLLQPYLPSDLGTGASQSPYSEGGALYALGLIHAGEGATNENGSSALEYLTTALDGAGNQENETAREALQHGACLGVGLVAMASGDAGLAEKLQNVVYNDNAVAGEGAALAMGMVMLGGGSKHADVVADILGYAHDTQHEKIIRGLGLAVAMVMYGQEEAADALIEQLCRDKDPILRYGGMYTVGLAYAGTANNAAIRRLLHVAVSDVADDVRRAAVTSLGFVMLNVPERIPELIALLSESYNPHVRYGACMALAIGCSHMDDPTEALNLLDHLKDDKVDFVKQGALLACAMLLMQQNPETNNKAKILRHKLSQTIGDAKHSPTMTRMGAILATGLIDAGGRNVKVELKSRTGFTKPPAVVGMVLWTQYWYWYPMLHMISLTLTPTALIGVNWQLDMPTNFEVDCYEDLKFFDYPKPMQEKKEKKQVRVKTAVLSMTAKAKAREALKRKDTGLDAMEEDEDDDTKKKTKSKKSNSPEHEAPVTKLTNPLRVTAQQSKYIRFKTDDRQRYVPVYPMDHPMGIFVLRDRQPGEDEDVMKVAVPPTGAAMGADDDEDSAEPPAPFEWTEPSHRN</sequence>
<dbReference type="InterPro" id="IPR016642">
    <property type="entry name" value="26S_Psome_Rpn2"/>
</dbReference>
<dbReference type="SUPFAM" id="SSF48371">
    <property type="entry name" value="ARM repeat"/>
    <property type="match status" value="1"/>
</dbReference>
<dbReference type="GO" id="GO:0005634">
    <property type="term" value="C:nucleus"/>
    <property type="evidence" value="ECO:0007669"/>
    <property type="project" value="TreeGrafter"/>
</dbReference>
<evidence type="ECO:0000256" key="3">
    <source>
        <dbReference type="ARBA" id="ARBA00022942"/>
    </source>
</evidence>
<comment type="similarity">
    <text evidence="1 4">Belongs to the proteasome subunit S1 family.</text>
</comment>
<dbReference type="Pfam" id="PF21505">
    <property type="entry name" value="RPN2_N"/>
    <property type="match status" value="1"/>
</dbReference>
<dbReference type="InterPro" id="IPR040623">
    <property type="entry name" value="RPN2_C"/>
</dbReference>
<evidence type="ECO:0000313" key="9">
    <source>
        <dbReference type="Proteomes" id="UP000241890"/>
    </source>
</evidence>
<feature type="region of interest" description="Disordered" evidence="5">
    <location>
        <begin position="830"/>
        <end position="874"/>
    </location>
</feature>
<keyword evidence="2" id="KW-0677">Repeat</keyword>
<evidence type="ECO:0000256" key="5">
    <source>
        <dbReference type="SAM" id="MobiDB-lite"/>
    </source>
</evidence>
<feature type="domain" description="26S proteasome non-ATPase regulatory subunit 1/RPN2 N-terminal" evidence="7">
    <location>
        <begin position="3"/>
        <end position="307"/>
    </location>
</feature>
<dbReference type="Pfam" id="PF13646">
    <property type="entry name" value="HEAT_2"/>
    <property type="match status" value="1"/>
</dbReference>
<dbReference type="GO" id="GO:0034515">
    <property type="term" value="C:proteasome storage granule"/>
    <property type="evidence" value="ECO:0007669"/>
    <property type="project" value="TreeGrafter"/>
</dbReference>
<accession>A0A2R5G121</accession>
<dbReference type="InterPro" id="IPR048570">
    <property type="entry name" value="PSMD1_RPN2_N"/>
</dbReference>
<dbReference type="EMBL" id="BEYU01000008">
    <property type="protein sequence ID" value="GBG24717.1"/>
    <property type="molecule type" value="Genomic_DNA"/>
</dbReference>
<gene>
    <name evidence="8" type="ORF">FCC1311_009352</name>
</gene>
<dbReference type="PANTHER" id="PTHR10943">
    <property type="entry name" value="26S PROTEASOME NON-ATPASE REGULATORY SUBUNIT"/>
    <property type="match status" value="1"/>
</dbReference>